<evidence type="ECO:0000313" key="3">
    <source>
        <dbReference type="Proteomes" id="UP000243686"/>
    </source>
</evidence>
<feature type="compositionally biased region" description="Polar residues" evidence="1">
    <location>
        <begin position="1397"/>
        <end position="1409"/>
    </location>
</feature>
<feature type="compositionally biased region" description="Polar residues" evidence="1">
    <location>
        <begin position="1212"/>
        <end position="1221"/>
    </location>
</feature>
<feature type="compositionally biased region" description="Low complexity" evidence="1">
    <location>
        <begin position="1381"/>
        <end position="1396"/>
    </location>
</feature>
<feature type="region of interest" description="Disordered" evidence="1">
    <location>
        <begin position="1159"/>
        <end position="1189"/>
    </location>
</feature>
<feature type="compositionally biased region" description="Low complexity" evidence="1">
    <location>
        <begin position="1178"/>
        <end position="1189"/>
    </location>
</feature>
<feature type="compositionally biased region" description="Basic and acidic residues" evidence="1">
    <location>
        <begin position="594"/>
        <end position="613"/>
    </location>
</feature>
<feature type="compositionally biased region" description="Polar residues" evidence="1">
    <location>
        <begin position="809"/>
        <end position="826"/>
    </location>
</feature>
<evidence type="ECO:0000256" key="1">
    <source>
        <dbReference type="SAM" id="MobiDB-lite"/>
    </source>
</evidence>
<feature type="compositionally biased region" description="Low complexity" evidence="1">
    <location>
        <begin position="493"/>
        <end position="502"/>
    </location>
</feature>
<feature type="region of interest" description="Disordered" evidence="1">
    <location>
        <begin position="888"/>
        <end position="920"/>
    </location>
</feature>
<organism evidence="2 3">
    <name type="scientific">Opisthorchis viverrini</name>
    <name type="common">Southeast Asian liver fluke</name>
    <dbReference type="NCBI Taxonomy" id="6198"/>
    <lineage>
        <taxon>Eukaryota</taxon>
        <taxon>Metazoa</taxon>
        <taxon>Spiralia</taxon>
        <taxon>Lophotrochozoa</taxon>
        <taxon>Platyhelminthes</taxon>
        <taxon>Trematoda</taxon>
        <taxon>Digenea</taxon>
        <taxon>Opisthorchiida</taxon>
        <taxon>Opisthorchiata</taxon>
        <taxon>Opisthorchiidae</taxon>
        <taxon>Opisthorchis</taxon>
    </lineage>
</organism>
<feature type="compositionally biased region" description="Polar residues" evidence="1">
    <location>
        <begin position="170"/>
        <end position="180"/>
    </location>
</feature>
<evidence type="ECO:0000313" key="2">
    <source>
        <dbReference type="EMBL" id="OON15134.1"/>
    </source>
</evidence>
<feature type="region of interest" description="Disordered" evidence="1">
    <location>
        <begin position="491"/>
        <end position="510"/>
    </location>
</feature>
<feature type="region of interest" description="Disordered" evidence="1">
    <location>
        <begin position="577"/>
        <end position="618"/>
    </location>
</feature>
<feature type="compositionally biased region" description="Low complexity" evidence="1">
    <location>
        <begin position="905"/>
        <end position="916"/>
    </location>
</feature>
<feature type="compositionally biased region" description="Polar residues" evidence="1">
    <location>
        <begin position="998"/>
        <end position="1007"/>
    </location>
</feature>
<gene>
    <name evidence="2" type="ORF">X801_09067</name>
</gene>
<feature type="region of interest" description="Disordered" evidence="1">
    <location>
        <begin position="1202"/>
        <end position="1221"/>
    </location>
</feature>
<sequence>MCVTDLQAARRASGNSKCCMLEWLLSEEADLDLLPASFYDVKPGPSSISVATAPSVQPTETGSSALTTANHSVVTANNTGVLPHYSSPFTSYLPPSSVGSASSCDSTSKQPLSIQLPTTISTPTTFCQSVLVSPVTPASLGSDSSRPLLGSPTTTITYPPCPNRDLDQSGPASQPTPNRHTNSVESSPTSSSVAASRSNSLLVTTSEPGSLSVIPGHLESLARRPSEGGLNHQLIVNNRTREMAVHSSSRLTSPILETSGAMSSPGNGFLRASGQKQTTSKWTTYTTAGGSQLHAHLVELGRMAPVSQASSNGLVPVAGNLHYNASTPRPKCPPDLASSIAGDLTPSSTAAHPKSSFPFFAPSGTNGPRVHSPFVYTLPTSGNSVTLSSASYQSQLTDNSCSTPLPITSSIPFTPTIAPTTEAPSSLCRLLLDPQLGPQNPSPESSIPSGTVLSTPKSSVTRGRTVYSSAARSLSSSSPKVTSHDVYEFSTASSESKGSPHSKSTESLSDSVFLETVNPASVSTSHLRPINIDTSYRQSTTTTTACSTTSQPLSPKAIAEEVEFLNEILRRDELERSSAGDHLDSAYSPKLKRSRLDNSTRRFSGEPHPHVDGDQPFMNGDSDDESVEAVARICEQLQEGFVSKPMTSELNGNTISSTFSNYSQVIGPNRMPSSLTFDSSPSNQSLRTVTSLEQLDSLTCGSHRVNKAAVAAALASQEAAASQRTKLANQRHLAEQRKRLLQHQLFNQVTVYSPTPPSNGVSSPTIIPPPALISPGLRSPPLKCIKQMRPNPTSDLGGRRIVRRRSGSHQSTPRVTSTTVFGQPSSPTTPVTFNLTATTVVVLTPPTITTTSPGADYYRNCPPEQLSRYLKEVGPNVRVQLSTPISTNGEFLTPLSPPNTQKHGSQSIWPTSSSPSVQATQSIETAQPFGPHATWSGCISGTSTVNRPIPSIISPTTTEHDGWFQAHPAPSLSPNVPVAISPVGMKSHGRSKGPGGERTNTGRTSRVNFRRASVASCPSSTSVDLTQEPSMMLSGPIETRLVPGLAQSSLRPRSSEASQQPGSTFLIASPLYSPNPSYPATMSTVGADRYVPPTSPQLANSSSSTNITNPAQVRWTDGTVPRDISLTPQQQPRISSLPTTPTKYVVGYVPTTLSVITVSPTSGHTPPAQPSPHYLNNTTTSTHAPSTASSDQVTNAFFLYPSPEQSSKESAPRPTGTNFIYPSQEPSQPIVLQPPIQPQFPQSTYSAATPVLSRSTVHARPLPSSVVGELQHPGVDPIMSHRTHKLSRAAEQTSFSESYVIVEPQVNAGNCVPMDTKLEDSLLPEDIINDVFDLETMVVAKQQQQQQLSAKDCGLRNNCSYSTYSPNLLELDAPRDLNTYPSTASSSPSPCSPRLSNTIPPDSRSYLSP</sequence>
<reference evidence="2 3" key="1">
    <citation type="submission" date="2015-03" db="EMBL/GenBank/DDBJ databases">
        <title>Draft genome of the nematode, Opisthorchis viverrini.</title>
        <authorList>
            <person name="Mitreva M."/>
        </authorList>
    </citation>
    <scope>NUCLEOTIDE SEQUENCE [LARGE SCALE GENOMIC DNA]</scope>
    <source>
        <strain evidence="2">Khon Kaen</strain>
    </source>
</reference>
<dbReference type="Proteomes" id="UP000243686">
    <property type="component" value="Unassembled WGS sequence"/>
</dbReference>
<feature type="compositionally biased region" description="Polar residues" evidence="1">
    <location>
        <begin position="437"/>
        <end position="462"/>
    </location>
</feature>
<dbReference type="EMBL" id="KV906224">
    <property type="protein sequence ID" value="OON15134.1"/>
    <property type="molecule type" value="Genomic_DNA"/>
</dbReference>
<keyword evidence="3" id="KW-1185">Reference proteome</keyword>
<accession>A0A1S8WL32</accession>
<feature type="region of interest" description="Disordered" evidence="1">
    <location>
        <begin position="432"/>
        <end position="464"/>
    </location>
</feature>
<feature type="region of interest" description="Disordered" evidence="1">
    <location>
        <begin position="804"/>
        <end position="826"/>
    </location>
</feature>
<feature type="compositionally biased region" description="Low complexity" evidence="1">
    <location>
        <begin position="181"/>
        <end position="200"/>
    </location>
</feature>
<feature type="region of interest" description="Disordered" evidence="1">
    <location>
        <begin position="1372"/>
        <end position="1409"/>
    </location>
</feature>
<proteinExistence type="predicted"/>
<feature type="region of interest" description="Disordered" evidence="1">
    <location>
        <begin position="137"/>
        <end position="209"/>
    </location>
</feature>
<feature type="compositionally biased region" description="Polar residues" evidence="1">
    <location>
        <begin position="139"/>
        <end position="157"/>
    </location>
</feature>
<feature type="region of interest" description="Disordered" evidence="1">
    <location>
        <begin position="985"/>
        <end position="1007"/>
    </location>
</feature>
<name>A0A1S8WL32_OPIVI</name>
<protein>
    <submittedName>
        <fullName evidence="2">Uncharacterized protein</fullName>
    </submittedName>
</protein>